<evidence type="ECO:0000256" key="5">
    <source>
        <dbReference type="ARBA" id="ARBA00022968"/>
    </source>
</evidence>
<feature type="region of interest" description="Disordered" evidence="10">
    <location>
        <begin position="630"/>
        <end position="654"/>
    </location>
</feature>
<evidence type="ECO:0000313" key="12">
    <source>
        <dbReference type="Proteomes" id="UP001608902"/>
    </source>
</evidence>
<accession>A0ABD6ESL9</accession>
<dbReference type="PANTHER" id="PTHR12369:SF13">
    <property type="entry name" value="HEXOSYLTRANSFERASE"/>
    <property type="match status" value="1"/>
</dbReference>
<dbReference type="AlphaFoldDB" id="A0ABD6ESL9"/>
<dbReference type="EC" id="2.4.1.-" evidence="9"/>
<evidence type="ECO:0000256" key="9">
    <source>
        <dbReference type="RuleBase" id="RU364016"/>
    </source>
</evidence>
<organism evidence="11 12">
    <name type="scientific">Gnathostoma spinigerum</name>
    <dbReference type="NCBI Taxonomy" id="75299"/>
    <lineage>
        <taxon>Eukaryota</taxon>
        <taxon>Metazoa</taxon>
        <taxon>Ecdysozoa</taxon>
        <taxon>Nematoda</taxon>
        <taxon>Chromadorea</taxon>
        <taxon>Rhabditida</taxon>
        <taxon>Spirurina</taxon>
        <taxon>Gnathostomatomorpha</taxon>
        <taxon>Gnathostomatoidea</taxon>
        <taxon>Gnathostomatidae</taxon>
        <taxon>Gnathostoma</taxon>
    </lineage>
</organism>
<evidence type="ECO:0000256" key="3">
    <source>
        <dbReference type="ARBA" id="ARBA00022679"/>
    </source>
</evidence>
<keyword evidence="6 9" id="KW-1133">Transmembrane helix</keyword>
<evidence type="ECO:0000256" key="1">
    <source>
        <dbReference type="ARBA" id="ARBA00004447"/>
    </source>
</evidence>
<sequence>MVYGLRTGIPLAFGLCVGVFLSLILFPSNDVIVTDGDCPSYKTPSIESESGSEHWEVIIKKSSPGVDSNPRPSGKVVRAKYAATELGIREKLLVIIFGQSSLSVTLSHLLFHHVPRLHIFVDASRISADMTTLPHLTPYRSNGQRAHFVILNSIFNLTLHENFDWFFMMPDTTYVNPFELMRFAEHVNWNRRVVVGGHPSSDDERHCSLQSGILLSNPAMQSLIQQRVLCNSVVAESDQTAIEMCIHHATNLSCDSEYQTYKYRWWKVRDNSVEQESGGAGGAAIHDSIKVWSQHSPEFNHSLTVSPLLSEADAHALHEHFIRVELSRVEEEIKNLSHEVDELSDEIVDGPSWPAAVSSYSKPPNRYQVRKWEYFTTTEIFKNEPNQNVRNLSGDDKLDIEEVIATARKSAEGEGGVANGEEFVQLRNGYRLFDAMRGMDYMVDLVYRTLDDQLVTHRVHVARPIAQTKLMNQVPYVKEDTDLTIVVPVGSSDEVTEGKHFLSRYARLCEVSRSENRQTKVVVAIRSVNTSSLRDLYDGLVELRNRCKSSQTETTLLRLKEGSHPIITAAALDEAVDHYGQQMIYLIVSPYADIQREFLDRARINTIKNYQVFFPLPFVEYHPQIVNSEESRQAGRAELDEPERSSRQKDERPLVEKLRDSSYTSLRKPLVVHKDQGHFDSSDFSIFALYGSDYMNVRQKLDEKSVWLDLSSLFLGQSELHVMRVVEPALRIRYHTHFCDPQLADSDYARCLVSRREGLAAKAQLANLLFNHNNKDAKSEEMR</sequence>
<keyword evidence="3 9" id="KW-0808">Transferase</keyword>
<dbReference type="GO" id="GO:0032580">
    <property type="term" value="C:Golgi cisterna membrane"/>
    <property type="evidence" value="ECO:0007669"/>
    <property type="project" value="UniProtKB-SubCell"/>
</dbReference>
<dbReference type="EMBL" id="JBGFUD010004947">
    <property type="protein sequence ID" value="MFH4980023.1"/>
    <property type="molecule type" value="Genomic_DNA"/>
</dbReference>
<evidence type="ECO:0000256" key="6">
    <source>
        <dbReference type="ARBA" id="ARBA00022989"/>
    </source>
</evidence>
<dbReference type="Proteomes" id="UP001608902">
    <property type="component" value="Unassembled WGS sequence"/>
</dbReference>
<evidence type="ECO:0000313" key="11">
    <source>
        <dbReference type="EMBL" id="MFH4980023.1"/>
    </source>
</evidence>
<evidence type="ECO:0000256" key="8">
    <source>
        <dbReference type="ARBA" id="ARBA00023136"/>
    </source>
</evidence>
<dbReference type="PANTHER" id="PTHR12369">
    <property type="entry name" value="CHONDROITIN SYNTHASE"/>
    <property type="match status" value="1"/>
</dbReference>
<dbReference type="Gene3D" id="3.90.550.50">
    <property type="match status" value="1"/>
</dbReference>
<keyword evidence="4 9" id="KW-0812">Transmembrane</keyword>
<keyword evidence="8 9" id="KW-0472">Membrane</keyword>
<comment type="caution">
    <text evidence="11">The sequence shown here is derived from an EMBL/GenBank/DDBJ whole genome shotgun (WGS) entry which is preliminary data.</text>
</comment>
<keyword evidence="7 9" id="KW-0333">Golgi apparatus</keyword>
<gene>
    <name evidence="11" type="ORF">AB6A40_006732</name>
</gene>
<feature type="transmembrane region" description="Helical" evidence="9">
    <location>
        <begin position="7"/>
        <end position="26"/>
    </location>
</feature>
<evidence type="ECO:0000256" key="2">
    <source>
        <dbReference type="ARBA" id="ARBA00009239"/>
    </source>
</evidence>
<dbReference type="InterPro" id="IPR051227">
    <property type="entry name" value="CS_glycosyltransferase"/>
</dbReference>
<evidence type="ECO:0000256" key="4">
    <source>
        <dbReference type="ARBA" id="ARBA00022692"/>
    </source>
</evidence>
<dbReference type="GO" id="GO:0016740">
    <property type="term" value="F:transferase activity"/>
    <property type="evidence" value="ECO:0007669"/>
    <property type="project" value="UniProtKB-KW"/>
</dbReference>
<dbReference type="Pfam" id="PF05679">
    <property type="entry name" value="CHGN"/>
    <property type="match status" value="1"/>
</dbReference>
<comment type="subcellular location">
    <subcellularLocation>
        <location evidence="1 9">Golgi apparatus</location>
        <location evidence="1 9">Golgi stack membrane</location>
        <topology evidence="1 9">Single-pass type II membrane protein</topology>
    </subcellularLocation>
</comment>
<keyword evidence="5 9" id="KW-0735">Signal-anchor</keyword>
<evidence type="ECO:0000256" key="7">
    <source>
        <dbReference type="ARBA" id="ARBA00023034"/>
    </source>
</evidence>
<protein>
    <recommendedName>
        <fullName evidence="9">Hexosyltransferase</fullName>
        <ecNumber evidence="9">2.4.1.-</ecNumber>
    </recommendedName>
</protein>
<name>A0ABD6ESL9_9BILA</name>
<keyword evidence="12" id="KW-1185">Reference proteome</keyword>
<comment type="similarity">
    <text evidence="2 9">Belongs to the chondroitin N-acetylgalactosaminyltransferase family.</text>
</comment>
<proteinExistence type="inferred from homology"/>
<reference evidence="11 12" key="1">
    <citation type="submission" date="2024-08" db="EMBL/GenBank/DDBJ databases">
        <title>Gnathostoma spinigerum genome.</title>
        <authorList>
            <person name="Gonzalez-Bertolin B."/>
            <person name="Monzon S."/>
            <person name="Zaballos A."/>
            <person name="Jimenez P."/>
            <person name="Dekumyoy P."/>
            <person name="Varona S."/>
            <person name="Cuesta I."/>
            <person name="Sumanam S."/>
            <person name="Adisakwattana P."/>
            <person name="Gasser R.B."/>
            <person name="Hernandez-Gonzalez A."/>
            <person name="Young N.D."/>
            <person name="Perteguer M.J."/>
        </authorList>
    </citation>
    <scope>NUCLEOTIDE SEQUENCE [LARGE SCALE GENOMIC DNA]</scope>
    <source>
        <strain evidence="11">AL3</strain>
        <tissue evidence="11">Liver</tissue>
    </source>
</reference>
<evidence type="ECO:0000256" key="10">
    <source>
        <dbReference type="SAM" id="MobiDB-lite"/>
    </source>
</evidence>
<dbReference type="InterPro" id="IPR008428">
    <property type="entry name" value="Chond_GalNAc"/>
</dbReference>